<feature type="region of interest" description="Disordered" evidence="3">
    <location>
        <begin position="14"/>
        <end position="67"/>
    </location>
</feature>
<evidence type="ECO:0000313" key="4">
    <source>
        <dbReference type="Ensembl" id="ENSMMNP00015001462.1"/>
    </source>
</evidence>
<reference evidence="4" key="2">
    <citation type="submission" date="2025-09" db="UniProtKB">
        <authorList>
            <consortium name="Ensembl"/>
        </authorList>
    </citation>
    <scope>IDENTIFICATION</scope>
</reference>
<organism evidence="4 5">
    <name type="scientific">Monodon monoceros</name>
    <name type="common">Narwhal</name>
    <name type="synonym">Ceratodon monodon</name>
    <dbReference type="NCBI Taxonomy" id="40151"/>
    <lineage>
        <taxon>Eukaryota</taxon>
        <taxon>Metazoa</taxon>
        <taxon>Chordata</taxon>
        <taxon>Craniata</taxon>
        <taxon>Vertebrata</taxon>
        <taxon>Euteleostomi</taxon>
        <taxon>Mammalia</taxon>
        <taxon>Eutheria</taxon>
        <taxon>Laurasiatheria</taxon>
        <taxon>Artiodactyla</taxon>
        <taxon>Whippomorpha</taxon>
        <taxon>Cetacea</taxon>
        <taxon>Odontoceti</taxon>
        <taxon>Monodontidae</taxon>
        <taxon>Monodon</taxon>
    </lineage>
</organism>
<dbReference type="GO" id="GO:0008083">
    <property type="term" value="F:growth factor activity"/>
    <property type="evidence" value="ECO:0007669"/>
    <property type="project" value="UniProtKB-KW"/>
</dbReference>
<evidence type="ECO:0000256" key="1">
    <source>
        <dbReference type="ARBA" id="ARBA00007936"/>
    </source>
</evidence>
<dbReference type="PANTHER" id="PTHR11486">
    <property type="entry name" value="FIBROBLAST GROWTH FACTOR"/>
    <property type="match status" value="1"/>
</dbReference>
<evidence type="ECO:0000313" key="5">
    <source>
        <dbReference type="Proteomes" id="UP000694561"/>
    </source>
</evidence>
<dbReference type="SMART" id="SM00442">
    <property type="entry name" value="FGF"/>
    <property type="match status" value="1"/>
</dbReference>
<keyword evidence="5" id="KW-1185">Reference proteome</keyword>
<accession>A0A8C6AKW9</accession>
<proteinExistence type="inferred from homology"/>
<comment type="similarity">
    <text evidence="1">Belongs to the heparin-binding growth factors family.</text>
</comment>
<dbReference type="GeneTree" id="ENSGT00940000158058"/>
<feature type="compositionally biased region" description="Polar residues" evidence="3">
    <location>
        <begin position="19"/>
        <end position="30"/>
    </location>
</feature>
<evidence type="ECO:0000256" key="3">
    <source>
        <dbReference type="SAM" id="MobiDB-lite"/>
    </source>
</evidence>
<reference evidence="4" key="1">
    <citation type="submission" date="2025-08" db="UniProtKB">
        <authorList>
            <consortium name="Ensembl"/>
        </authorList>
    </citation>
    <scope>IDENTIFICATION</scope>
</reference>
<dbReference type="InterPro" id="IPR008996">
    <property type="entry name" value="IL1/FGF"/>
</dbReference>
<name>A0A8C6AKW9_MONMO</name>
<dbReference type="Ensembl" id="ENSMMNT00015001618.1">
    <property type="protein sequence ID" value="ENSMMNP00015001462.1"/>
    <property type="gene ID" value="ENSMMNG00015001139.1"/>
</dbReference>
<dbReference type="SUPFAM" id="SSF50353">
    <property type="entry name" value="Cytokine"/>
    <property type="match status" value="1"/>
</dbReference>
<dbReference type="Gene3D" id="2.80.10.50">
    <property type="match status" value="1"/>
</dbReference>
<dbReference type="InterPro" id="IPR002209">
    <property type="entry name" value="Fibroblast_GF_fam"/>
</dbReference>
<evidence type="ECO:0008006" key="6">
    <source>
        <dbReference type="Google" id="ProtNLM"/>
    </source>
</evidence>
<evidence type="ECO:0000256" key="2">
    <source>
        <dbReference type="ARBA" id="ARBA00023030"/>
    </source>
</evidence>
<keyword evidence="2" id="KW-0339">Growth factor</keyword>
<protein>
    <recommendedName>
        <fullName evidence="6">FGF</fullName>
    </recommendedName>
</protein>
<sequence length="223" mass="24988">MFQDECLSLQSLSSKASSPNCSAARVSTSRRIPMGASRAPQRTPALSVRGESRFRNSSKQKFPPGALDGERLGVEQREVIFLSQAPRSLVPGPRGATRLFLILPFSQFLRGLRSWLSQSQTYGLYPALFFPGLPSPHFTAECRFKECVFESYYVLYASALYRQRRSGRAWYMGLDKEGRVMKGSRVKKTKAAAHFVPKLLEGDSYFPACHSAPKPKPHILFFG</sequence>
<dbReference type="AlphaFoldDB" id="A0A8C6AKW9"/>
<dbReference type="Pfam" id="PF00167">
    <property type="entry name" value="FGF"/>
    <property type="match status" value="1"/>
</dbReference>
<dbReference type="Proteomes" id="UP000694561">
    <property type="component" value="Unplaced"/>
</dbReference>